<evidence type="ECO:0000256" key="4">
    <source>
        <dbReference type="ARBA" id="ARBA00022737"/>
    </source>
</evidence>
<keyword evidence="2" id="KW-0813">Transport</keyword>
<dbReference type="CDD" id="cd03232">
    <property type="entry name" value="ABCG_PDR_domain2"/>
    <property type="match status" value="1"/>
</dbReference>
<dbReference type="Pfam" id="PF14510">
    <property type="entry name" value="ABC_trans_N"/>
    <property type="match status" value="1"/>
</dbReference>
<dbReference type="EMBL" id="JASBNA010000091">
    <property type="protein sequence ID" value="KAK7677291.1"/>
    <property type="molecule type" value="Genomic_DNA"/>
</dbReference>
<evidence type="ECO:0000259" key="10">
    <source>
        <dbReference type="PROSITE" id="PS50893"/>
    </source>
</evidence>
<feature type="transmembrane region" description="Helical" evidence="9">
    <location>
        <begin position="1241"/>
        <end position="1270"/>
    </location>
</feature>
<feature type="transmembrane region" description="Helical" evidence="9">
    <location>
        <begin position="743"/>
        <end position="760"/>
    </location>
</feature>
<dbReference type="GO" id="GO:0016020">
    <property type="term" value="C:membrane"/>
    <property type="evidence" value="ECO:0007669"/>
    <property type="project" value="UniProtKB-SubCell"/>
</dbReference>
<dbReference type="InterPro" id="IPR027417">
    <property type="entry name" value="P-loop_NTPase"/>
</dbReference>
<feature type="transmembrane region" description="Helical" evidence="9">
    <location>
        <begin position="1442"/>
        <end position="1463"/>
    </location>
</feature>
<feature type="transmembrane region" description="Helical" evidence="9">
    <location>
        <begin position="1291"/>
        <end position="1314"/>
    </location>
</feature>
<keyword evidence="8 9" id="KW-0472">Membrane</keyword>
<dbReference type="InterPro" id="IPR003439">
    <property type="entry name" value="ABC_transporter-like_ATP-bd"/>
</dbReference>
<evidence type="ECO:0000256" key="3">
    <source>
        <dbReference type="ARBA" id="ARBA00022692"/>
    </source>
</evidence>
<protein>
    <submittedName>
        <fullName evidence="11">ABC_PDR_domain2 protein</fullName>
    </submittedName>
</protein>
<dbReference type="InterPro" id="IPR029481">
    <property type="entry name" value="ABC_trans_N"/>
</dbReference>
<dbReference type="Pfam" id="PF06422">
    <property type="entry name" value="PDR_CDR"/>
    <property type="match status" value="1"/>
</dbReference>
<dbReference type="NCBIfam" id="TIGR00956">
    <property type="entry name" value="3a01205"/>
    <property type="match status" value="1"/>
</dbReference>
<keyword evidence="4" id="KW-0677">Repeat</keyword>
<dbReference type="FunFam" id="3.40.50.300:FF:000054">
    <property type="entry name" value="ABC multidrug transporter atrF"/>
    <property type="match status" value="1"/>
</dbReference>
<dbReference type="Gene3D" id="3.40.50.300">
    <property type="entry name" value="P-loop containing nucleotide triphosphate hydrolases"/>
    <property type="match status" value="2"/>
</dbReference>
<feature type="transmembrane region" description="Helical" evidence="9">
    <location>
        <begin position="577"/>
        <end position="597"/>
    </location>
</feature>
<proteinExistence type="predicted"/>
<dbReference type="PROSITE" id="PS50893">
    <property type="entry name" value="ABC_TRANSPORTER_2"/>
    <property type="match status" value="2"/>
</dbReference>
<feature type="transmembrane region" description="Helical" evidence="9">
    <location>
        <begin position="635"/>
        <end position="654"/>
    </location>
</feature>
<dbReference type="GO" id="GO:1990961">
    <property type="term" value="P:xenobiotic detoxification by transmembrane export across the plasma membrane"/>
    <property type="evidence" value="ECO:0007669"/>
    <property type="project" value="InterPro"/>
</dbReference>
<feature type="domain" description="ABC transporter" evidence="10">
    <location>
        <begin position="131"/>
        <end position="383"/>
    </location>
</feature>
<dbReference type="InterPro" id="IPR005285">
    <property type="entry name" value="Drug-R_PDR/CDR"/>
</dbReference>
<evidence type="ECO:0000256" key="6">
    <source>
        <dbReference type="ARBA" id="ARBA00022840"/>
    </source>
</evidence>
<evidence type="ECO:0000256" key="7">
    <source>
        <dbReference type="ARBA" id="ARBA00022989"/>
    </source>
</evidence>
<feature type="transmembrane region" description="Helical" evidence="9">
    <location>
        <begin position="1202"/>
        <end position="1221"/>
    </location>
</feature>
<feature type="transmembrane region" description="Helical" evidence="9">
    <location>
        <begin position="1172"/>
        <end position="1190"/>
    </location>
</feature>
<dbReference type="PANTHER" id="PTHR19241">
    <property type="entry name" value="ATP-BINDING CASSETTE TRANSPORTER"/>
    <property type="match status" value="1"/>
</dbReference>
<evidence type="ECO:0000256" key="5">
    <source>
        <dbReference type="ARBA" id="ARBA00022741"/>
    </source>
</evidence>
<organism evidence="11 12">
    <name type="scientific">Cerrena zonata</name>
    <dbReference type="NCBI Taxonomy" id="2478898"/>
    <lineage>
        <taxon>Eukaryota</taxon>
        <taxon>Fungi</taxon>
        <taxon>Dikarya</taxon>
        <taxon>Basidiomycota</taxon>
        <taxon>Agaricomycotina</taxon>
        <taxon>Agaricomycetes</taxon>
        <taxon>Polyporales</taxon>
        <taxon>Cerrenaceae</taxon>
        <taxon>Cerrena</taxon>
    </lineage>
</organism>
<dbReference type="InterPro" id="IPR013525">
    <property type="entry name" value="ABC2_TM"/>
</dbReference>
<gene>
    <name evidence="11" type="primary">CDR4</name>
    <name evidence="11" type="ORF">QCA50_019717</name>
</gene>
<dbReference type="Pfam" id="PF00005">
    <property type="entry name" value="ABC_tran"/>
    <property type="match status" value="2"/>
</dbReference>
<keyword evidence="3 9" id="KW-0812">Transmembrane</keyword>
<dbReference type="CDD" id="cd03233">
    <property type="entry name" value="ABCG_PDR_domain1"/>
    <property type="match status" value="1"/>
</dbReference>
<keyword evidence="6" id="KW-0067">ATP-binding</keyword>
<keyword evidence="12" id="KW-1185">Reference proteome</keyword>
<keyword evidence="5" id="KW-0547">Nucleotide-binding</keyword>
<dbReference type="PROSITE" id="PS00211">
    <property type="entry name" value="ABC_TRANSPORTER_1"/>
    <property type="match status" value="1"/>
</dbReference>
<comment type="subcellular location">
    <subcellularLocation>
        <location evidence="1">Membrane</location>
        <topology evidence="1">Multi-pass membrane protein</topology>
    </subcellularLocation>
</comment>
<dbReference type="InterPro" id="IPR034003">
    <property type="entry name" value="ABCG_PDR_2"/>
</dbReference>
<dbReference type="InterPro" id="IPR003593">
    <property type="entry name" value="AAA+_ATPase"/>
</dbReference>
<feature type="transmembrane region" description="Helical" evidence="9">
    <location>
        <begin position="527"/>
        <end position="548"/>
    </location>
</feature>
<dbReference type="GO" id="GO:0005524">
    <property type="term" value="F:ATP binding"/>
    <property type="evidence" value="ECO:0007669"/>
    <property type="project" value="UniProtKB-KW"/>
</dbReference>
<name>A0AAW0FAB8_9APHY</name>
<dbReference type="Pfam" id="PF01061">
    <property type="entry name" value="ABC2_membrane"/>
    <property type="match status" value="2"/>
</dbReference>
<comment type="caution">
    <text evidence="11">The sequence shown here is derived from an EMBL/GenBank/DDBJ whole genome shotgun (WGS) entry which is preliminary data.</text>
</comment>
<dbReference type="SUPFAM" id="SSF52540">
    <property type="entry name" value="P-loop containing nucleoside triphosphate hydrolases"/>
    <property type="match status" value="2"/>
</dbReference>
<dbReference type="SMART" id="SM00382">
    <property type="entry name" value="AAA"/>
    <property type="match status" value="2"/>
</dbReference>
<reference evidence="11 12" key="1">
    <citation type="submission" date="2022-09" db="EMBL/GenBank/DDBJ databases">
        <authorList>
            <person name="Palmer J.M."/>
        </authorList>
    </citation>
    <scope>NUCLEOTIDE SEQUENCE [LARGE SCALE GENOMIC DNA]</scope>
    <source>
        <strain evidence="11 12">DSM 7382</strain>
    </source>
</reference>
<sequence length="1473" mass="166624">MSSISQDSEKIPNSINEHETENYRGYTSDVHQEVQQLVRTLTNVSKNSQHSTIAPGNNPMVDIADPRLDPESSDFDSKYWVKNFRSFVSKDPEYYKPTSLGVYYKDLRAYGKASDADFQSNVGNVFQKYTGEVLNFFSKQDESKQFDILKPMDGLIKPGELTVVLGRPGAGCSTFLKTLANQTHGFHIDQNSQLSYDGLSPSEIKNHYRGDVVYCAETEAHFPHLSVGDTLEFAAKLRTPSNRPEGVDRETYARFMANVVMATYGLSHTRNTKVGNDFIRGVSGGERKRVSIAEVTLSKALIQCWDNSTRGLDSATALEFIRALKTSVEIEKTTPLIAIYQCSQDAYDLFDKVILLYEGYQIFFGSATDAKDYFLKMGYECPDRQTTADFLTSLTNPAERVVKPGFEDKVPRTPKEFYDYWQNSPDRSQLLNDIDYYENQIKSENKALALKESHHSRQSKKARPASPFTVSFGLQIKYIMGRNIKRTKGDPSITLFSIFGNTVMGLIVASIFYNMKFNTNSFFHRTAAMFFAVLFNSFSSLLEIFSLYEARPIVEKHKTYALYHPSADALASIVTELPAKLLICFAFNLVLYFMVNFKRTASAFFTYLLYNFTATLAMSHIFRTLGAATKSLQTALLPASIVLMALSMYTGFVVPTPKMHGWSRWINYLDPLAYAFEALIANEFHGRDFPCSQYVPTGPGYPTSGDHFICSVVGSNPGDSKVNGDNYINTAFKYYNHHKWRNWGIVVVFAFAFLIIYLVICEYNKGAMQKGEILVFQRSALKKIKKQNQLNGSEKVQDIETGEIEKSPAIENDDDEDSDALMENNLPESGNIFHWRKLTYQVKIKKEDRIILNEVDGWVKPGQVTALMGASGAGKTTLLNALSERLTSGVITSGTRMVNGRPLDSSFQRSIGYVQQQDLHLETSTVREALSFSACLRQPQSVPKAEKDAYVDYIIHLLEMEKYSDAIVGVAGEGLNVEQRKRLTIGVELVAKPKLLVFLDEPTSGLDSQTAWSICKLIRKLADHGQAILCTIHQPSAILMKEFDRLLFLQRGGQTIYFGDLGKDCTTLINYFEKYGAPKCPPQANPAEWMLQVIGAAPGSHANQDYHEVWKNSSEYKEVNNELDQMETDLPKRPHETTKEDTKPFAASYVSQYLYVTKRVFEQYWRSPSYTWSKLAMSVFTGLFNGFTFFKADRSLQGLQNQMFSVFMFFVIFNTLVQQYLPYFVSQRDLYEVRERPSKTFSWVAFIAAQITVEIPWNIICGTLGFFCWYYPLGLYQNAVPTDTVNQRGGLMWFVIVLFFIYCSTMAQLCISFMELADNAANLSLLLFTICLTFCGVLATKEAMPRFWIFMYRCNPFTYLVSIILSTGLAHSTVECAKEEYLHFTPINGQTCGEYMKNYMLVAGGYLVDSSAKDSCEFCTVASTDVYLKGIGADYTTRGRDVGIFIAFIIINMIGTVLFYWLARVPKGTRQKK</sequence>
<dbReference type="Proteomes" id="UP001385951">
    <property type="component" value="Unassembled WGS sequence"/>
</dbReference>
<dbReference type="InterPro" id="IPR010929">
    <property type="entry name" value="PDR_CDR_ABC"/>
</dbReference>
<evidence type="ECO:0000256" key="9">
    <source>
        <dbReference type="SAM" id="Phobius"/>
    </source>
</evidence>
<keyword evidence="7 9" id="KW-1133">Transmembrane helix</keyword>
<feature type="transmembrane region" description="Helical" evidence="9">
    <location>
        <begin position="1320"/>
        <end position="1340"/>
    </location>
</feature>
<feature type="transmembrane region" description="Helical" evidence="9">
    <location>
        <begin position="1347"/>
        <end position="1365"/>
    </location>
</feature>
<dbReference type="GO" id="GO:0016887">
    <property type="term" value="F:ATP hydrolysis activity"/>
    <property type="evidence" value="ECO:0007669"/>
    <property type="project" value="InterPro"/>
</dbReference>
<feature type="transmembrane region" description="Helical" evidence="9">
    <location>
        <begin position="493"/>
        <end position="515"/>
    </location>
</feature>
<evidence type="ECO:0000256" key="1">
    <source>
        <dbReference type="ARBA" id="ARBA00004141"/>
    </source>
</evidence>
<dbReference type="InterPro" id="IPR034001">
    <property type="entry name" value="ABCG_PDR_1"/>
</dbReference>
<evidence type="ECO:0000313" key="11">
    <source>
        <dbReference type="EMBL" id="KAK7677291.1"/>
    </source>
</evidence>
<evidence type="ECO:0000256" key="2">
    <source>
        <dbReference type="ARBA" id="ARBA00022448"/>
    </source>
</evidence>
<feature type="transmembrane region" description="Helical" evidence="9">
    <location>
        <begin position="604"/>
        <end position="623"/>
    </location>
</feature>
<dbReference type="GO" id="GO:0140359">
    <property type="term" value="F:ABC-type transporter activity"/>
    <property type="evidence" value="ECO:0007669"/>
    <property type="project" value="InterPro"/>
</dbReference>
<evidence type="ECO:0000313" key="12">
    <source>
        <dbReference type="Proteomes" id="UP001385951"/>
    </source>
</evidence>
<evidence type="ECO:0000256" key="8">
    <source>
        <dbReference type="ARBA" id="ARBA00023136"/>
    </source>
</evidence>
<accession>A0AAW0FAB8</accession>
<dbReference type="InterPro" id="IPR017871">
    <property type="entry name" value="ABC_transporter-like_CS"/>
</dbReference>
<feature type="domain" description="ABC transporter" evidence="10">
    <location>
        <begin position="833"/>
        <end position="1077"/>
    </location>
</feature>